<proteinExistence type="predicted"/>
<sequence>MTRNDSSESASATANNKSSWISETGNKELKWGANNVSSNWESNTNKGTLWGTVDSQSILEYSNNGLLWPANDQNNSSPLESNENGKSCTTFEKFNKNGST</sequence>
<keyword evidence="3" id="KW-1185">Reference proteome</keyword>
<gene>
    <name evidence="2" type="ORF">M9Y10_033132</name>
</gene>
<evidence type="ECO:0000256" key="1">
    <source>
        <dbReference type="SAM" id="MobiDB-lite"/>
    </source>
</evidence>
<reference evidence="2 3" key="1">
    <citation type="submission" date="2024-04" db="EMBL/GenBank/DDBJ databases">
        <title>Tritrichomonas musculus Genome.</title>
        <authorList>
            <person name="Alves-Ferreira E."/>
            <person name="Grigg M."/>
            <person name="Lorenzi H."/>
            <person name="Galac M."/>
        </authorList>
    </citation>
    <scope>NUCLEOTIDE SEQUENCE [LARGE SCALE GENOMIC DNA]</scope>
    <source>
        <strain evidence="2 3">EAF2021</strain>
    </source>
</reference>
<dbReference type="Proteomes" id="UP001470230">
    <property type="component" value="Unassembled WGS sequence"/>
</dbReference>
<organism evidence="2 3">
    <name type="scientific">Tritrichomonas musculus</name>
    <dbReference type="NCBI Taxonomy" id="1915356"/>
    <lineage>
        <taxon>Eukaryota</taxon>
        <taxon>Metamonada</taxon>
        <taxon>Parabasalia</taxon>
        <taxon>Tritrichomonadida</taxon>
        <taxon>Tritrichomonadidae</taxon>
        <taxon>Tritrichomonas</taxon>
    </lineage>
</organism>
<comment type="caution">
    <text evidence="2">The sequence shown here is derived from an EMBL/GenBank/DDBJ whole genome shotgun (WGS) entry which is preliminary data.</text>
</comment>
<protein>
    <submittedName>
        <fullName evidence="2">Uncharacterized protein</fullName>
    </submittedName>
</protein>
<feature type="region of interest" description="Disordered" evidence="1">
    <location>
        <begin position="69"/>
        <end position="100"/>
    </location>
</feature>
<dbReference type="EMBL" id="JAPFFF010000055">
    <property type="protein sequence ID" value="KAK8838504.1"/>
    <property type="molecule type" value="Genomic_DNA"/>
</dbReference>
<accession>A0ABR2GX58</accession>
<name>A0ABR2GX58_9EUKA</name>
<evidence type="ECO:0000313" key="2">
    <source>
        <dbReference type="EMBL" id="KAK8838504.1"/>
    </source>
</evidence>
<feature type="region of interest" description="Disordered" evidence="1">
    <location>
        <begin position="1"/>
        <end position="24"/>
    </location>
</feature>
<evidence type="ECO:0000313" key="3">
    <source>
        <dbReference type="Proteomes" id="UP001470230"/>
    </source>
</evidence>